<dbReference type="InterPro" id="IPR011010">
    <property type="entry name" value="DNA_brk_join_enz"/>
</dbReference>
<dbReference type="GO" id="GO:0003677">
    <property type="term" value="F:DNA binding"/>
    <property type="evidence" value="ECO:0007669"/>
    <property type="project" value="InterPro"/>
</dbReference>
<keyword evidence="1" id="KW-0233">DNA recombination</keyword>
<dbReference type="AlphaFoldDB" id="A0A840R7I1"/>
<keyword evidence="3" id="KW-1185">Reference proteome</keyword>
<dbReference type="InterPro" id="IPR013762">
    <property type="entry name" value="Integrase-like_cat_sf"/>
</dbReference>
<evidence type="ECO:0000256" key="1">
    <source>
        <dbReference type="ARBA" id="ARBA00023172"/>
    </source>
</evidence>
<dbReference type="GO" id="GO:0015074">
    <property type="term" value="P:DNA integration"/>
    <property type="evidence" value="ECO:0007669"/>
    <property type="project" value="InterPro"/>
</dbReference>
<reference evidence="2 3" key="1">
    <citation type="submission" date="2020-08" db="EMBL/GenBank/DDBJ databases">
        <title>Genomic Encyclopedia of Type Strains, Phase IV (KMG-IV): sequencing the most valuable type-strain genomes for metagenomic binning, comparative biology and taxonomic classification.</title>
        <authorList>
            <person name="Goeker M."/>
        </authorList>
    </citation>
    <scope>NUCLEOTIDE SEQUENCE [LARGE SCALE GENOMIC DNA]</scope>
    <source>
        <strain evidence="2 3">DSM 25701</strain>
    </source>
</reference>
<dbReference type="RefSeq" id="WP_184465116.1">
    <property type="nucleotide sequence ID" value="NZ_JACHHW010000016.1"/>
</dbReference>
<comment type="caution">
    <text evidence="2">The sequence shown here is derived from an EMBL/GenBank/DDBJ whole genome shotgun (WGS) entry which is preliminary data.</text>
</comment>
<dbReference type="SUPFAM" id="SSF56349">
    <property type="entry name" value="DNA breaking-rejoining enzymes"/>
    <property type="match status" value="1"/>
</dbReference>
<accession>A0A840R7I1</accession>
<name>A0A840R7I1_9GAMM</name>
<evidence type="ECO:0000313" key="3">
    <source>
        <dbReference type="Proteomes" id="UP000536640"/>
    </source>
</evidence>
<dbReference type="GO" id="GO:0006310">
    <property type="term" value="P:DNA recombination"/>
    <property type="evidence" value="ECO:0007669"/>
    <property type="project" value="UniProtKB-KW"/>
</dbReference>
<dbReference type="EMBL" id="JACHHW010000016">
    <property type="protein sequence ID" value="MBB5189215.1"/>
    <property type="molecule type" value="Genomic_DNA"/>
</dbReference>
<sequence>MSEANSISRLALETQIDEQRLKLLFDTLRAPASLTRLRLVLLNLQATIQAGQGLHFSLFDGHDADIFSTDDIDRLLVALEPGASSSFTPDPSWIDDSAESRGIIKEHPEWAMLIIGRSNPIRQQRDYFRHLYIALYCSILQRRRHEKLGSEIEVGCLVLRKLATGKTPASAIFEISKNWSLSDYLRELKELPEDVFPSWSGVELLVRKIEEKLGKTRFVSGRHAVGSVVRRVERADVDDPNPEGPLSELHIYQSQADPETKNRARALGLHPGEVEDLRAIGVRYSKASPTANFNLRDHARRQTSQIQHLSSLNQRLPFRYQQLTETELAIAAALPMKLIQSAQSNEIIEGNTSSSNESELDEYVAALIQLLLWLGRPLQQLLEMRFYRQLNELPKTIDDIAYIAEEDVFVLPIRSPEWKRKLSENDRYLLERVGGASTTSSDHRIIVSSPIRFQRIAKLIERKYSDSGAGRAKYFFPSWLHSTLEARLRKVLSACNRQNDVRLTPLRISQTLFDEITALSTDWVDASLLTGHVFTITEVASHYYSISGDDLQTLYHAAVDSLRSRLAPYLGLDIRNLYDFEQAHSNVTDHGSKLNVKPLLVKTMVQHFKHELAMAKRRQPGVTAVHNALATYISFWILFCTGYRAVNDLIFRIQEIDWTSGLLVISDKDDDYQSNSRVVWLPPKLLQQIDLYMKHLEVMQTKLLPGTQAWLHIHQLLREHTVAIPLLFFIQEDRTTQRLTPESLRQQIEGYTLPINIGRHYLRPRLRILGCHAEYVNAYLGHWQIGQEPFGRYSSMSPLEMVSQISPFLESLRIEAGWTPQTGFANA</sequence>
<dbReference type="Gene3D" id="1.10.443.10">
    <property type="entry name" value="Intergrase catalytic core"/>
    <property type="match status" value="1"/>
</dbReference>
<evidence type="ECO:0000313" key="2">
    <source>
        <dbReference type="EMBL" id="MBB5189215.1"/>
    </source>
</evidence>
<proteinExistence type="predicted"/>
<protein>
    <submittedName>
        <fullName evidence="2">Uncharacterized protein</fullName>
    </submittedName>
</protein>
<organism evidence="2 3">
    <name type="scientific">Zhongshania antarctica</name>
    <dbReference type="NCBI Taxonomy" id="641702"/>
    <lineage>
        <taxon>Bacteria</taxon>
        <taxon>Pseudomonadati</taxon>
        <taxon>Pseudomonadota</taxon>
        <taxon>Gammaproteobacteria</taxon>
        <taxon>Cellvibrionales</taxon>
        <taxon>Spongiibacteraceae</taxon>
        <taxon>Zhongshania</taxon>
    </lineage>
</organism>
<gene>
    <name evidence="2" type="ORF">HNQ57_003518</name>
</gene>
<dbReference type="Proteomes" id="UP000536640">
    <property type="component" value="Unassembled WGS sequence"/>
</dbReference>